<name>A0A9N8DBU1_9STRA</name>
<feature type="region of interest" description="Disordered" evidence="1">
    <location>
        <begin position="137"/>
        <end position="197"/>
    </location>
</feature>
<comment type="caution">
    <text evidence="2">The sequence shown here is derived from an EMBL/GenBank/DDBJ whole genome shotgun (WGS) entry which is preliminary data.</text>
</comment>
<organism evidence="2 3">
    <name type="scientific">Seminavis robusta</name>
    <dbReference type="NCBI Taxonomy" id="568900"/>
    <lineage>
        <taxon>Eukaryota</taxon>
        <taxon>Sar</taxon>
        <taxon>Stramenopiles</taxon>
        <taxon>Ochrophyta</taxon>
        <taxon>Bacillariophyta</taxon>
        <taxon>Bacillariophyceae</taxon>
        <taxon>Bacillariophycidae</taxon>
        <taxon>Naviculales</taxon>
        <taxon>Naviculaceae</taxon>
        <taxon>Seminavis</taxon>
    </lineage>
</organism>
<accession>A0A9N8DBU1</accession>
<evidence type="ECO:0000313" key="2">
    <source>
        <dbReference type="EMBL" id="CAB9497894.1"/>
    </source>
</evidence>
<keyword evidence="3" id="KW-1185">Reference proteome</keyword>
<gene>
    <name evidence="2" type="ORF">SEMRO_27_G018360.1</name>
</gene>
<evidence type="ECO:0000313" key="3">
    <source>
        <dbReference type="Proteomes" id="UP001153069"/>
    </source>
</evidence>
<dbReference type="EMBL" id="CAICTM010000027">
    <property type="protein sequence ID" value="CAB9497894.1"/>
    <property type="molecule type" value="Genomic_DNA"/>
</dbReference>
<dbReference type="AlphaFoldDB" id="A0A9N8DBU1"/>
<sequence length="197" mass="22249">MSFSAATSRSNSIEITAETTLNQLRGLDFSDASGTTSSRRRAQQEMGKSLNFLNLDRRTSINDISNSKKTTVGGASPRLRLMQNRIRRLKKNNHTVERLYASDSALFRNTKGDDTEVQRDVWFKSLYPKQGALEKLDEAEQEYEDSQNNSEADDLHMSGTDLWLFEANQSAPGFLPGEAPKLEELEDSEDSQSHVRR</sequence>
<protein>
    <submittedName>
        <fullName evidence="2">Uncharacterized protein</fullName>
    </submittedName>
</protein>
<evidence type="ECO:0000256" key="1">
    <source>
        <dbReference type="SAM" id="MobiDB-lite"/>
    </source>
</evidence>
<proteinExistence type="predicted"/>
<reference evidence="2" key="1">
    <citation type="submission" date="2020-06" db="EMBL/GenBank/DDBJ databases">
        <authorList>
            <consortium name="Plant Systems Biology data submission"/>
        </authorList>
    </citation>
    <scope>NUCLEOTIDE SEQUENCE</scope>
    <source>
        <strain evidence="2">D6</strain>
    </source>
</reference>
<dbReference type="Proteomes" id="UP001153069">
    <property type="component" value="Unassembled WGS sequence"/>
</dbReference>